<dbReference type="InterPro" id="IPR023214">
    <property type="entry name" value="HAD_sf"/>
</dbReference>
<sequence length="224" mass="25545">MTTPSFRPKYVSFDCYGTLISWQMTPITRELVGDQIPAEDWDRFVAEFRGYRYDQVCGEYQPYEQVLQSAFERVCRKWGIEADPRAGKRFADGIRTWGPHPDVPAPLKTMGEHYKLVILSNADDSFLAESVPRLGANFHAVFSAERAGYYKPRYGAFEYMLEQLDAAPGDFVHVSSHTRYDPLPMHDMGFRNLVLLDRGYDPVPPGYGLVTVKSLDELNTMLGI</sequence>
<reference evidence="2 3" key="1">
    <citation type="submission" date="2023-12" db="EMBL/GenBank/DDBJ databases">
        <title>Sinomonas terricola sp. nov, isolated from litchi orchard soil in Guangdong, PR China.</title>
        <authorList>
            <person name="Jiaxin W."/>
            <person name="Yang Z."/>
            <person name="Honghui Z."/>
        </authorList>
    </citation>
    <scope>NUCLEOTIDE SEQUENCE [LARGE SCALE GENOMIC DNA]</scope>
    <source>
        <strain evidence="2 3">JGH33</strain>
    </source>
</reference>
<dbReference type="PANTHER" id="PTHR43316">
    <property type="entry name" value="HYDROLASE, HALOACID DELAHOGENASE-RELATED"/>
    <property type="match status" value="1"/>
</dbReference>
<dbReference type="SUPFAM" id="SSF56784">
    <property type="entry name" value="HAD-like"/>
    <property type="match status" value="1"/>
</dbReference>
<organism evidence="2 3">
    <name type="scientific">Sinomonas terricola</name>
    <dbReference type="NCBI Taxonomy" id="3110330"/>
    <lineage>
        <taxon>Bacteria</taxon>
        <taxon>Bacillati</taxon>
        <taxon>Actinomycetota</taxon>
        <taxon>Actinomycetes</taxon>
        <taxon>Micrococcales</taxon>
        <taxon>Micrococcaceae</taxon>
        <taxon>Sinomonas</taxon>
    </lineage>
</organism>
<dbReference type="Gene3D" id="3.40.50.1000">
    <property type="entry name" value="HAD superfamily/HAD-like"/>
    <property type="match status" value="1"/>
</dbReference>
<evidence type="ECO:0000313" key="3">
    <source>
        <dbReference type="Proteomes" id="UP001304769"/>
    </source>
</evidence>
<keyword evidence="1" id="KW-0378">Hydrolase</keyword>
<evidence type="ECO:0000256" key="1">
    <source>
        <dbReference type="ARBA" id="ARBA00022801"/>
    </source>
</evidence>
<protein>
    <submittedName>
        <fullName evidence="2">Haloacid dehalogenase type II</fullName>
    </submittedName>
</protein>
<dbReference type="RefSeq" id="WP_323278977.1">
    <property type="nucleotide sequence ID" value="NZ_JAYGGQ010000006.1"/>
</dbReference>
<dbReference type="NCBIfam" id="TIGR01493">
    <property type="entry name" value="HAD-SF-IA-v2"/>
    <property type="match status" value="1"/>
</dbReference>
<dbReference type="PANTHER" id="PTHR43316:SF9">
    <property type="entry name" value="ACID DEHALOGENASE, PUTATIVE (AFU_ORTHOLOGUE AFUA_6G14460)-RELATED"/>
    <property type="match status" value="1"/>
</dbReference>
<dbReference type="InterPro" id="IPR036412">
    <property type="entry name" value="HAD-like_sf"/>
</dbReference>
<proteinExistence type="predicted"/>
<keyword evidence="3" id="KW-1185">Reference proteome</keyword>
<dbReference type="Pfam" id="PF00702">
    <property type="entry name" value="Hydrolase"/>
    <property type="match status" value="1"/>
</dbReference>
<comment type="caution">
    <text evidence="2">The sequence shown here is derived from an EMBL/GenBank/DDBJ whole genome shotgun (WGS) entry which is preliminary data.</text>
</comment>
<accession>A0ABU5T640</accession>
<dbReference type="NCBIfam" id="TIGR01428">
    <property type="entry name" value="HAD_type_II"/>
    <property type="match status" value="1"/>
</dbReference>
<gene>
    <name evidence="2" type="ORF">SPF06_10370</name>
</gene>
<evidence type="ECO:0000313" key="2">
    <source>
        <dbReference type="EMBL" id="MEA5455124.1"/>
    </source>
</evidence>
<dbReference type="InterPro" id="IPR006328">
    <property type="entry name" value="2-HAD"/>
</dbReference>
<name>A0ABU5T640_9MICC</name>
<dbReference type="InterPro" id="IPR051540">
    <property type="entry name" value="S-2-haloacid_dehalogenase"/>
</dbReference>
<dbReference type="InterPro" id="IPR006439">
    <property type="entry name" value="HAD-SF_hydro_IA"/>
</dbReference>
<dbReference type="EMBL" id="JAYGGQ010000006">
    <property type="protein sequence ID" value="MEA5455124.1"/>
    <property type="molecule type" value="Genomic_DNA"/>
</dbReference>
<dbReference type="Proteomes" id="UP001304769">
    <property type="component" value="Unassembled WGS sequence"/>
</dbReference>
<dbReference type="Gene3D" id="1.10.150.750">
    <property type="match status" value="1"/>
</dbReference>